<proteinExistence type="predicted"/>
<name>A0A1T2L690_9GAMM</name>
<protein>
    <submittedName>
        <fullName evidence="3">Uncharacterized protein</fullName>
    </submittedName>
</protein>
<dbReference type="EMBL" id="MPRL01000021">
    <property type="protein sequence ID" value="OOZ40617.1"/>
    <property type="molecule type" value="Genomic_DNA"/>
</dbReference>
<comment type="caution">
    <text evidence="3">The sequence shown here is derived from an EMBL/GenBank/DDBJ whole genome shotgun (WGS) entry which is preliminary data.</text>
</comment>
<sequence>MGIEIIQGLNEERMGRIRTLEGELVANSAAIAGASESIMQLRRSIEKANELLANIRTEKAKLEANASECQLERRRACWNAYDAALAEANKQLEAAIKKLDDAENAKNKEVEDAAKAAQTLRDRLKATYEEINNLEQQHGDKLDDYRRAKLELEAAEEYYDRAQQEASDFSRANNITGYTQTYSNLIADFHADRAKWLREVKRLEGEVKPIEDRLDALRKQADEDWPNLAKANDKHEQLEGELDQLREGNKPKREEAAKARDQAANQAQTELDACLKRVSDAASSDATLLFTMARNPNLDRCGKLLAEAEAGYEAVKRNNVKKFIEVPCPKKPKIAIGSPPICPDPAANRAISVGPNSEVGSGARLTEKATGMLGGALGGLLGGGGGGFGMGPSSMMGGGDEPAQPDTVDDPVSKKLKKKFTHKPSGTKLRVGGKFNDKGLLISTTILDTPGDGTFQTAYLEDPRGHRGGPVGYWIYDVYQEWNLTVSWTHDRWVDGEHVLHEEGGWQESGTNLLDTFRVPVYEEPIWARLGFGSAIKGISSLGTQYLITKEQLKKEPVYLVTHITQPNADPVTTVPMILKLSLNAKGKLDMSQVSATKADIDCKGKKRTKVKQPEPKKSKSKPKAKEPTRDPEPSPLDNEFFMGS</sequence>
<evidence type="ECO:0000313" key="4">
    <source>
        <dbReference type="Proteomes" id="UP000191110"/>
    </source>
</evidence>
<evidence type="ECO:0000256" key="1">
    <source>
        <dbReference type="SAM" id="Coils"/>
    </source>
</evidence>
<evidence type="ECO:0000256" key="2">
    <source>
        <dbReference type="SAM" id="MobiDB-lite"/>
    </source>
</evidence>
<feature type="coiled-coil region" evidence="1">
    <location>
        <begin position="31"/>
        <end position="172"/>
    </location>
</feature>
<feature type="region of interest" description="Disordered" evidence="2">
    <location>
        <begin position="225"/>
        <end position="265"/>
    </location>
</feature>
<dbReference type="RefSeq" id="WP_078483393.1">
    <property type="nucleotide sequence ID" value="NZ_MPRL01000021.1"/>
</dbReference>
<keyword evidence="4" id="KW-1185">Reference proteome</keyword>
<evidence type="ECO:0000313" key="3">
    <source>
        <dbReference type="EMBL" id="OOZ40617.1"/>
    </source>
</evidence>
<accession>A0A1T2L690</accession>
<organism evidence="3 4">
    <name type="scientific">Solemya pervernicosa gill symbiont</name>
    <dbReference type="NCBI Taxonomy" id="642797"/>
    <lineage>
        <taxon>Bacteria</taxon>
        <taxon>Pseudomonadati</taxon>
        <taxon>Pseudomonadota</taxon>
        <taxon>Gammaproteobacteria</taxon>
        <taxon>sulfur-oxidizing symbionts</taxon>
    </lineage>
</organism>
<reference evidence="3 4" key="1">
    <citation type="submission" date="2016-11" db="EMBL/GenBank/DDBJ databases">
        <title>Mixed transmission modes and dynamic genome evolution in an obligate animal-bacterial symbiosis.</title>
        <authorList>
            <person name="Russell S.L."/>
            <person name="Corbett-Detig R.B."/>
            <person name="Cavanaugh C.M."/>
        </authorList>
    </citation>
    <scope>NUCLEOTIDE SEQUENCE [LARGE SCALE GENOMIC DNA]</scope>
    <source>
        <strain evidence="3">Sveles-Q1</strain>
    </source>
</reference>
<dbReference type="AlphaFoldDB" id="A0A1T2L690"/>
<gene>
    <name evidence="3" type="ORF">BOW53_07125</name>
</gene>
<feature type="region of interest" description="Disordered" evidence="2">
    <location>
        <begin position="599"/>
        <end position="645"/>
    </location>
</feature>
<keyword evidence="1" id="KW-0175">Coiled coil</keyword>
<feature type="compositionally biased region" description="Basic and acidic residues" evidence="2">
    <location>
        <begin position="231"/>
        <end position="261"/>
    </location>
</feature>
<feature type="compositionally biased region" description="Basic and acidic residues" evidence="2">
    <location>
        <begin position="612"/>
        <end position="633"/>
    </location>
</feature>
<dbReference type="Proteomes" id="UP000191110">
    <property type="component" value="Unassembled WGS sequence"/>
</dbReference>